<sequence length="513" mass="61607">MSDNENIQTLKPLYRQNKSIIFKGKEYPINFELFQCHSNYFYEFSKDFENDHDILIFEEFSDISEETFSQFVLACQSEKFSITISNIIELHHLSIEYDVPHLKNLTNDIIEEHRDELIFKIIKYKYSKIRNNENKEKDVKYSLDLKMEEEIIAIHFFEYIKQDEFYELPIEFIYRVMNSERMKKEMNEEEEDEFEEFLMKSLNIYGREASILFTKVNFNNTTKSIKFIQRIIQEYSELIDFHMINPIFIMKTSLGIFDKYSELSKEHERIKEENKGLLKKLEYQTNELSEYAIKEKEQSEEKIKLERNNKEQTKEIELLKNENNQLKEFLNEAKTKEYIFQKLVMTSKINEFNELPVKFQSVIVKEMKKLPDIEIDTLEVIEKIERLLLYLSMNDLEEESGIHLMNETSDEMKDVKTISRVTILSTCTKNLFNHKKLNTSEMKEIIEELPFVNFEMKYPSSSFESIYDETKDLKGTCRDKMCMTIFISNIDKTDLHFRNDKNITSIRLDDTVH</sequence>
<gene>
    <name evidence="2" type="ORF">M9Y10_007194</name>
</gene>
<evidence type="ECO:0000313" key="3">
    <source>
        <dbReference type="Proteomes" id="UP001470230"/>
    </source>
</evidence>
<name>A0ABR2J387_9EUKA</name>
<evidence type="ECO:0000313" key="2">
    <source>
        <dbReference type="EMBL" id="KAK8871465.1"/>
    </source>
</evidence>
<comment type="caution">
    <text evidence="2">The sequence shown here is derived from an EMBL/GenBank/DDBJ whole genome shotgun (WGS) entry which is preliminary data.</text>
</comment>
<dbReference type="Proteomes" id="UP001470230">
    <property type="component" value="Unassembled WGS sequence"/>
</dbReference>
<organism evidence="2 3">
    <name type="scientific">Tritrichomonas musculus</name>
    <dbReference type="NCBI Taxonomy" id="1915356"/>
    <lineage>
        <taxon>Eukaryota</taxon>
        <taxon>Metamonada</taxon>
        <taxon>Parabasalia</taxon>
        <taxon>Tritrichomonadida</taxon>
        <taxon>Tritrichomonadidae</taxon>
        <taxon>Tritrichomonas</taxon>
    </lineage>
</organism>
<reference evidence="2 3" key="1">
    <citation type="submission" date="2024-04" db="EMBL/GenBank/DDBJ databases">
        <title>Tritrichomonas musculus Genome.</title>
        <authorList>
            <person name="Alves-Ferreira E."/>
            <person name="Grigg M."/>
            <person name="Lorenzi H."/>
            <person name="Galac M."/>
        </authorList>
    </citation>
    <scope>NUCLEOTIDE SEQUENCE [LARGE SCALE GENOMIC DNA]</scope>
    <source>
        <strain evidence="2 3">EAF2021</strain>
    </source>
</reference>
<accession>A0ABR2J387</accession>
<evidence type="ECO:0008006" key="4">
    <source>
        <dbReference type="Google" id="ProtNLM"/>
    </source>
</evidence>
<keyword evidence="1" id="KW-0175">Coiled coil</keyword>
<dbReference type="CDD" id="cd18186">
    <property type="entry name" value="BTB_POZ_ZBTB_KLHL-like"/>
    <property type="match status" value="1"/>
</dbReference>
<keyword evidence="3" id="KW-1185">Reference proteome</keyword>
<feature type="coiled-coil region" evidence="1">
    <location>
        <begin position="260"/>
        <end position="336"/>
    </location>
</feature>
<dbReference type="EMBL" id="JAPFFF010000013">
    <property type="protein sequence ID" value="KAK8871465.1"/>
    <property type="molecule type" value="Genomic_DNA"/>
</dbReference>
<protein>
    <recommendedName>
        <fullName evidence="4">BTB domain-containing protein</fullName>
    </recommendedName>
</protein>
<proteinExistence type="predicted"/>
<dbReference type="Gene3D" id="3.30.710.10">
    <property type="entry name" value="Potassium Channel Kv1.1, Chain A"/>
    <property type="match status" value="1"/>
</dbReference>
<evidence type="ECO:0000256" key="1">
    <source>
        <dbReference type="SAM" id="Coils"/>
    </source>
</evidence>
<dbReference type="InterPro" id="IPR011333">
    <property type="entry name" value="SKP1/BTB/POZ_sf"/>
</dbReference>